<protein>
    <submittedName>
        <fullName evidence="1">Uncharacterized protein</fullName>
    </submittedName>
</protein>
<sequence length="269" mass="30402">MSLEFQSYPEGQVYPEILRALQSIPVEDALLLISNGEIDIPSDQYFNYVNALVPSDIDLTKITNRDKLSSAWDNFAAQGMNDIASQIYYVLGMFIDINSQMLDSYAPGLIRTMYEDGYLRMLDFYDLLGYAIRSNDSELVDLILASNPDMVITDSIYIQDLIMDDLTRRDVRVSVLSRIPIVDNDVLIRAASRGNLAGIKDVLAYYTTSDEVLNDIVQELIRSFDGVLTTDIMDVIRYSAERIDLSFIPPLDSLSDSLFQAKNDILADW</sequence>
<proteinExistence type="predicted"/>
<dbReference type="AlphaFoldDB" id="A0A6C0BL43"/>
<dbReference type="EMBL" id="MN739196">
    <property type="protein sequence ID" value="QHS93095.1"/>
    <property type="molecule type" value="Genomic_DNA"/>
</dbReference>
<evidence type="ECO:0000313" key="1">
    <source>
        <dbReference type="EMBL" id="QHS93095.1"/>
    </source>
</evidence>
<reference evidence="1" key="1">
    <citation type="journal article" date="2020" name="Nature">
        <title>Giant virus diversity and host interactions through global metagenomics.</title>
        <authorList>
            <person name="Schulz F."/>
            <person name="Roux S."/>
            <person name="Paez-Espino D."/>
            <person name="Jungbluth S."/>
            <person name="Walsh D.A."/>
            <person name="Denef V.J."/>
            <person name="McMahon K.D."/>
            <person name="Konstantinidis K.T."/>
            <person name="Eloe-Fadrosh E.A."/>
            <person name="Kyrpides N.C."/>
            <person name="Woyke T."/>
        </authorList>
    </citation>
    <scope>NUCLEOTIDE SEQUENCE</scope>
    <source>
        <strain evidence="1">GVMAG-M-3300017651-5</strain>
    </source>
</reference>
<name>A0A6C0BL43_9ZZZZ</name>
<accession>A0A6C0BL43</accession>
<organism evidence="1">
    <name type="scientific">viral metagenome</name>
    <dbReference type="NCBI Taxonomy" id="1070528"/>
    <lineage>
        <taxon>unclassified sequences</taxon>
        <taxon>metagenomes</taxon>
        <taxon>organismal metagenomes</taxon>
    </lineage>
</organism>